<name>A0A2U2BB77_9BACT</name>
<dbReference type="AlphaFoldDB" id="A0A2U2BB77"/>
<evidence type="ECO:0000313" key="2">
    <source>
        <dbReference type="Proteomes" id="UP000244956"/>
    </source>
</evidence>
<comment type="caution">
    <text evidence="1">The sequence shown here is derived from an EMBL/GenBank/DDBJ whole genome shotgun (WGS) entry which is preliminary data.</text>
</comment>
<reference evidence="1 2" key="1">
    <citation type="submission" date="2018-05" db="EMBL/GenBank/DDBJ databases">
        <title>Marinilabilia rubrum sp. nov., isolated from saltern sediment.</title>
        <authorList>
            <person name="Zhang R."/>
        </authorList>
    </citation>
    <scope>NUCLEOTIDE SEQUENCE [LARGE SCALE GENOMIC DNA]</scope>
    <source>
        <strain evidence="1 2">WTE16</strain>
    </source>
</reference>
<dbReference type="Proteomes" id="UP000244956">
    <property type="component" value="Unassembled WGS sequence"/>
</dbReference>
<dbReference type="EMBL" id="QEWP01000003">
    <property type="protein sequence ID" value="PWE00316.1"/>
    <property type="molecule type" value="Genomic_DNA"/>
</dbReference>
<gene>
    <name evidence="1" type="ORF">DDZ16_05085</name>
</gene>
<evidence type="ECO:0000313" key="1">
    <source>
        <dbReference type="EMBL" id="PWE00316.1"/>
    </source>
</evidence>
<protein>
    <submittedName>
        <fullName evidence="1">Uncharacterized protein</fullName>
    </submittedName>
</protein>
<organism evidence="1 2">
    <name type="scientific">Marinilabilia rubra</name>
    <dbReference type="NCBI Taxonomy" id="2162893"/>
    <lineage>
        <taxon>Bacteria</taxon>
        <taxon>Pseudomonadati</taxon>
        <taxon>Bacteroidota</taxon>
        <taxon>Bacteroidia</taxon>
        <taxon>Marinilabiliales</taxon>
        <taxon>Marinilabiliaceae</taxon>
        <taxon>Marinilabilia</taxon>
    </lineage>
</organism>
<sequence>MGNSESGNTHKNLSMQKILLVMAFTLLVYTAHSTNYYVHPVIGKDANTGMPDMGAIEIEK</sequence>
<accession>A0A2U2BB77</accession>
<proteinExistence type="predicted"/>
<keyword evidence="2" id="KW-1185">Reference proteome</keyword>